<sequence>MGGKKVSISELREQLEQLVEETETIQVTEIKHAVQERRGGQLADLNEEVDAIFEAIRKEKEAEKRAKIRRATSGAGGEQVMQMGKRARLNDMSGSLLAQPDGSVQPKKPKAKKSMKPGVSSWNKLLTDAWECYRQPASRKEAGVLLAEILEPLPNAMVSFGTQASLLTGVLNILITKDAPLEVAILALHPLIRLMTENRVDSAIFQHTYRLLTPSAVASEQGPSLLRVARVLVLSAQISNKMAASFTKKLLQIALQVPLAPCRECVAIAVAALTRHGRTRAALLSGPETNQPDPFKADEPDPEKTEADKSSLYELQTLLRHYDPDIRRHALVLAEGRVPATTRDTVTSLFGGLPEDAGAVSEAPVSDEVWGEADDLFGL</sequence>
<accession>A0A8J6E180</accession>
<name>A0A8J6E180_9EUKA</name>
<gene>
    <name evidence="5" type="ORF">J8273_8332</name>
</gene>
<feature type="domain" description="CCAAT-binding factor" evidence="4">
    <location>
        <begin position="184"/>
        <end position="330"/>
    </location>
</feature>
<keyword evidence="2" id="KW-0175">Coiled coil</keyword>
<protein>
    <submittedName>
        <fullName evidence="5">CBF/Mak21 family</fullName>
    </submittedName>
</protein>
<evidence type="ECO:0000256" key="2">
    <source>
        <dbReference type="SAM" id="Coils"/>
    </source>
</evidence>
<reference evidence="5" key="1">
    <citation type="submission" date="2021-05" db="EMBL/GenBank/DDBJ databases">
        <title>A free-living protist that lacks canonical eukaryotic 1 DNA replication and segregation systems.</title>
        <authorList>
            <person name="Salas-Leiva D.E."/>
            <person name="Tromer E.C."/>
            <person name="Curtis B.A."/>
            <person name="Jerlstrom-Hultqvist J."/>
            <person name="Kolisko M."/>
            <person name="Yi Z."/>
            <person name="Salas-Leiva J.S."/>
            <person name="Gallot-Lavallee L."/>
            <person name="Kops G.J.P.L."/>
            <person name="Archibald J.M."/>
            <person name="Simpson A.G.B."/>
            <person name="Roger A.J."/>
        </authorList>
    </citation>
    <scope>NUCLEOTIDE SEQUENCE</scope>
    <source>
        <strain evidence="5">BICM</strain>
    </source>
</reference>
<dbReference type="PANTHER" id="PTHR12455:SF0">
    <property type="entry name" value="NUCLEOLAR COMPLEX PROTEIN 4 HOMOLOG"/>
    <property type="match status" value="1"/>
</dbReference>
<evidence type="ECO:0000313" key="6">
    <source>
        <dbReference type="Proteomes" id="UP000717585"/>
    </source>
</evidence>
<comment type="similarity">
    <text evidence="1">Belongs to the CBF/MAK21 family.</text>
</comment>
<dbReference type="GO" id="GO:0032040">
    <property type="term" value="C:small-subunit processome"/>
    <property type="evidence" value="ECO:0007669"/>
    <property type="project" value="TreeGrafter"/>
</dbReference>
<dbReference type="Pfam" id="PF03914">
    <property type="entry name" value="CBF"/>
    <property type="match status" value="1"/>
</dbReference>
<feature type="region of interest" description="Disordered" evidence="3">
    <location>
        <begin position="282"/>
        <end position="309"/>
    </location>
</feature>
<feature type="compositionally biased region" description="Basic and acidic residues" evidence="3">
    <location>
        <begin position="295"/>
        <end position="309"/>
    </location>
</feature>
<comment type="caution">
    <text evidence="5">The sequence shown here is derived from an EMBL/GenBank/DDBJ whole genome shotgun (WGS) entry which is preliminary data.</text>
</comment>
<dbReference type="GO" id="GO:0042254">
    <property type="term" value="P:ribosome biogenesis"/>
    <property type="evidence" value="ECO:0007669"/>
    <property type="project" value="InterPro"/>
</dbReference>
<evidence type="ECO:0000259" key="4">
    <source>
        <dbReference type="Pfam" id="PF03914"/>
    </source>
</evidence>
<dbReference type="AlphaFoldDB" id="A0A8J6E180"/>
<dbReference type="PANTHER" id="PTHR12455">
    <property type="entry name" value="NUCLEOLAR COMPLEX PROTEIN 4"/>
    <property type="match status" value="1"/>
</dbReference>
<dbReference type="InterPro" id="IPR005612">
    <property type="entry name" value="CCAAT-binding_factor"/>
</dbReference>
<proteinExistence type="inferred from homology"/>
<evidence type="ECO:0000313" key="5">
    <source>
        <dbReference type="EMBL" id="KAG9390292.1"/>
    </source>
</evidence>
<keyword evidence="6" id="KW-1185">Reference proteome</keyword>
<dbReference type="OrthoDB" id="10263185at2759"/>
<feature type="region of interest" description="Disordered" evidence="3">
    <location>
        <begin position="94"/>
        <end position="118"/>
    </location>
</feature>
<dbReference type="InterPro" id="IPR027193">
    <property type="entry name" value="Noc4"/>
</dbReference>
<organism evidence="5 6">
    <name type="scientific">Carpediemonas membranifera</name>
    <dbReference type="NCBI Taxonomy" id="201153"/>
    <lineage>
        <taxon>Eukaryota</taxon>
        <taxon>Metamonada</taxon>
        <taxon>Carpediemonas-like organisms</taxon>
        <taxon>Carpediemonas</taxon>
    </lineage>
</organism>
<dbReference type="EMBL" id="JAHDYR010000066">
    <property type="protein sequence ID" value="KAG9390292.1"/>
    <property type="molecule type" value="Genomic_DNA"/>
</dbReference>
<dbReference type="Proteomes" id="UP000717585">
    <property type="component" value="Unassembled WGS sequence"/>
</dbReference>
<dbReference type="GO" id="GO:0030692">
    <property type="term" value="C:Noc4p-Nop14p complex"/>
    <property type="evidence" value="ECO:0007669"/>
    <property type="project" value="TreeGrafter"/>
</dbReference>
<feature type="coiled-coil region" evidence="2">
    <location>
        <begin position="1"/>
        <end position="62"/>
    </location>
</feature>
<evidence type="ECO:0000256" key="1">
    <source>
        <dbReference type="ARBA" id="ARBA00007797"/>
    </source>
</evidence>
<evidence type="ECO:0000256" key="3">
    <source>
        <dbReference type="SAM" id="MobiDB-lite"/>
    </source>
</evidence>